<evidence type="ECO:0000313" key="3">
    <source>
        <dbReference type="EMBL" id="AEQ50196.1"/>
    </source>
</evidence>
<protein>
    <submittedName>
        <fullName evidence="3">Tricarboxylate transport protein TctB</fullName>
    </submittedName>
</protein>
<keyword evidence="1" id="KW-1133">Transmembrane helix</keyword>
<feature type="transmembrane region" description="Helical" evidence="1">
    <location>
        <begin position="123"/>
        <end position="143"/>
    </location>
</feature>
<proteinExistence type="predicted"/>
<feature type="transmembrane region" description="Helical" evidence="1">
    <location>
        <begin position="78"/>
        <end position="111"/>
    </location>
</feature>
<feature type="domain" description="DUF1468" evidence="2">
    <location>
        <begin position="11"/>
        <end position="142"/>
    </location>
</feature>
<accession>G4R742</accession>
<feature type="transmembrane region" description="Helical" evidence="1">
    <location>
        <begin position="12"/>
        <end position="30"/>
    </location>
</feature>
<keyword evidence="4" id="KW-1185">Reference proteome</keyword>
<dbReference type="KEGG" id="phl:KKY_149"/>
<evidence type="ECO:0000259" key="2">
    <source>
        <dbReference type="Pfam" id="PF07331"/>
    </source>
</evidence>
<evidence type="ECO:0000256" key="1">
    <source>
        <dbReference type="SAM" id="Phobius"/>
    </source>
</evidence>
<organism evidence="3 4">
    <name type="scientific">Pelagibacterium halotolerans (strain DSM 22347 / JCM 15775 / CGMCC 1.7692 / B2)</name>
    <dbReference type="NCBI Taxonomy" id="1082931"/>
    <lineage>
        <taxon>Bacteria</taxon>
        <taxon>Pseudomonadati</taxon>
        <taxon>Pseudomonadota</taxon>
        <taxon>Alphaproteobacteria</taxon>
        <taxon>Hyphomicrobiales</taxon>
        <taxon>Devosiaceae</taxon>
        <taxon>Pelagibacterium</taxon>
    </lineage>
</organism>
<sequence length="149" mass="15279">MDFRADPTDIAAGAAIIVACSAFAVGGWIYGIGTISRMGPGFFPFSAAMIGLVLGGIIVAVALVAPAKETPAVMYRPLLFISAAFVAFAASIDIAGLLPATFFAVALAALADKRTKPWEACGLALSMAAFTWLIFIVLLDLPISPIGGT</sequence>
<dbReference type="AlphaFoldDB" id="G4R742"/>
<evidence type="ECO:0000313" key="4">
    <source>
        <dbReference type="Proteomes" id="UP000008850"/>
    </source>
</evidence>
<gene>
    <name evidence="3" type="ordered locus">KKY_149</name>
</gene>
<reference evidence="3 4" key="1">
    <citation type="journal article" date="2012" name="J. Bacteriol.">
        <title>Complete genome sequence of Pelagibacterium halotolerans B2T.</title>
        <authorList>
            <person name="Huo Y.Y."/>
            <person name="Cheng H."/>
            <person name="Han X.F."/>
            <person name="Jiang X.W."/>
            <person name="Sun C."/>
            <person name="Zhang X.Q."/>
            <person name="Zhu X.F."/>
            <person name="Liu Y.F."/>
            <person name="Li P.F."/>
            <person name="Ni P.X."/>
            <person name="Wu M."/>
        </authorList>
    </citation>
    <scope>NUCLEOTIDE SEQUENCE [LARGE SCALE GENOMIC DNA]</scope>
    <source>
        <strain evidence="4">DSM 22347 / JCM 15775 / CGMCC 1.7692 / B2</strain>
    </source>
</reference>
<keyword evidence="1" id="KW-0472">Membrane</keyword>
<dbReference type="Proteomes" id="UP000008850">
    <property type="component" value="Chromosome"/>
</dbReference>
<dbReference type="STRING" id="1082931.KKY_149"/>
<dbReference type="Pfam" id="PF07331">
    <property type="entry name" value="TctB"/>
    <property type="match status" value="1"/>
</dbReference>
<name>G4R742_PELHB</name>
<dbReference type="HOGENOM" id="CLU_108885_2_0_5"/>
<dbReference type="InterPro" id="IPR009936">
    <property type="entry name" value="DUF1468"/>
</dbReference>
<dbReference type="EMBL" id="CP003075">
    <property type="protein sequence ID" value="AEQ50196.1"/>
    <property type="molecule type" value="Genomic_DNA"/>
</dbReference>
<feature type="transmembrane region" description="Helical" evidence="1">
    <location>
        <begin position="42"/>
        <end position="66"/>
    </location>
</feature>
<keyword evidence="1" id="KW-0812">Transmembrane</keyword>
<dbReference type="PROSITE" id="PS51257">
    <property type="entry name" value="PROKAR_LIPOPROTEIN"/>
    <property type="match status" value="1"/>
</dbReference>